<feature type="transmembrane region" description="Helical" evidence="9">
    <location>
        <begin position="51"/>
        <end position="74"/>
    </location>
</feature>
<dbReference type="PROSITE" id="PS50893">
    <property type="entry name" value="ABC_TRANSPORTER_2"/>
    <property type="match status" value="1"/>
</dbReference>
<feature type="domain" description="ABC transmembrane type-1" evidence="11">
    <location>
        <begin position="55"/>
        <end position="339"/>
    </location>
</feature>
<evidence type="ECO:0000256" key="3">
    <source>
        <dbReference type="ARBA" id="ARBA00022692"/>
    </source>
</evidence>
<feature type="region of interest" description="Disordered" evidence="8">
    <location>
        <begin position="639"/>
        <end position="683"/>
    </location>
</feature>
<dbReference type="InterPro" id="IPR036640">
    <property type="entry name" value="ABC1_TM_sf"/>
</dbReference>
<dbReference type="InterPro" id="IPR027417">
    <property type="entry name" value="P-loop_NTPase"/>
</dbReference>
<evidence type="ECO:0000256" key="9">
    <source>
        <dbReference type="SAM" id="Phobius"/>
    </source>
</evidence>
<keyword evidence="3 9" id="KW-0812">Transmembrane</keyword>
<evidence type="ECO:0000259" key="11">
    <source>
        <dbReference type="PROSITE" id="PS50929"/>
    </source>
</evidence>
<evidence type="ECO:0000313" key="12">
    <source>
        <dbReference type="EMBL" id="MBD2278668.1"/>
    </source>
</evidence>
<name>A0ABR8BUR0_APHFL</name>
<dbReference type="SMART" id="SM00382">
    <property type="entry name" value="AAA"/>
    <property type="match status" value="1"/>
</dbReference>
<dbReference type="InterPro" id="IPR003439">
    <property type="entry name" value="ABC_transporter-like_ATP-bd"/>
</dbReference>
<protein>
    <submittedName>
        <fullName evidence="12">ATP-binding cassette domain-containing protein</fullName>
    </submittedName>
</protein>
<proteinExistence type="predicted"/>
<comment type="subcellular location">
    <subcellularLocation>
        <location evidence="1">Cell membrane</location>
        <topology evidence="1">Multi-pass membrane protein</topology>
    </subcellularLocation>
</comment>
<keyword evidence="7 9" id="KW-0472">Membrane</keyword>
<feature type="transmembrane region" description="Helical" evidence="9">
    <location>
        <begin position="94"/>
        <end position="111"/>
    </location>
</feature>
<sequence>MQATTFINKSANNNSAPGTNQFWKNFHKIIGLYWYPTDANGRAFSDVIRTWGMLILLILLIIALVGVTVFNSFVSRFLLDVITEEKDLKKFTDILFLYGSALVLVTILLGFSRFVRKKLALDWYEWLNNHILSKYLSNRAYYKLNFKSDVNNPDQQISQEIEPLTKDTLSFLATLLEKVIEMTAFLIILWILSPWVAIALVCYTIIGNLIGLYLAQELNKIKQKELECTADYTYSLTHVRNHAESIAFFQGEDQELNIIQRRFNKIIQGAKQKINWERSQDIFNRGYQAVIQIFPFIVFGPLQIKGEIDFGEIAQASLACNLFSNAMAELIREFAISGRFASYIERLAELWEGLTIVTQQPENVSTIKTQEEKRLAFENVTLQTPNYEQVIVEELSLTVQPGEGLLIVGPSGRGKSSLLRAIAGLWNSGTGRVIRPPLEDVLFLPQRPYIILGTLREQLLYPHTTRRMSDRELEAVLRQVNLQNLLSRIDNFDTELPWENILSLGEQQRLAFARLLVTRPGFTILDEATSALDLNNEGNLYQQLQETKTTYISVGHRESLFNYHQWVLELSQDSSWRLLTVEDYRQQKAQQLATDNYSENSGVIVEVIPNNKSDNEPENQSETLTNFSGNSEITIEFVSDNEPENQSETLTDASGNSEITIDSVSDNEPTNQSETLTNSSGNSEITIEFVSDNEPENQSETLTDASENSEITIDSVSDNEPTNQSEILTADTGEIVGLSHGEMQKLTNYSLGTVRTKASKGQTITTKDGSTYRYNKDSKVLKWVKVERIEN</sequence>
<dbReference type="RefSeq" id="WP_190382972.1">
    <property type="nucleotide sequence ID" value="NZ_JACJQT010000022.1"/>
</dbReference>
<dbReference type="InterPro" id="IPR050835">
    <property type="entry name" value="ABC_transporter_sub-D"/>
</dbReference>
<reference evidence="12 13" key="1">
    <citation type="journal article" date="2020" name="ISME J.">
        <title>Comparative genomics reveals insights into cyanobacterial evolution and habitat adaptation.</title>
        <authorList>
            <person name="Chen M.Y."/>
            <person name="Teng W.K."/>
            <person name="Zhao L."/>
            <person name="Hu C.X."/>
            <person name="Zhou Y.K."/>
            <person name="Han B.P."/>
            <person name="Song L.R."/>
            <person name="Shu W.S."/>
        </authorList>
    </citation>
    <scope>NUCLEOTIDE SEQUENCE [LARGE SCALE GENOMIC DNA]</scope>
    <source>
        <strain evidence="12 13">FACHB-1040</strain>
    </source>
</reference>
<dbReference type="InterPro" id="IPR017871">
    <property type="entry name" value="ABC_transporter-like_CS"/>
</dbReference>
<dbReference type="Pfam" id="PF06472">
    <property type="entry name" value="ABC_membrane_2"/>
    <property type="match status" value="1"/>
</dbReference>
<dbReference type="GO" id="GO:0005524">
    <property type="term" value="F:ATP binding"/>
    <property type="evidence" value="ECO:0007669"/>
    <property type="project" value="UniProtKB-KW"/>
</dbReference>
<feature type="domain" description="ABC transporter" evidence="10">
    <location>
        <begin position="375"/>
        <end position="597"/>
    </location>
</feature>
<evidence type="ECO:0000256" key="5">
    <source>
        <dbReference type="ARBA" id="ARBA00022840"/>
    </source>
</evidence>
<dbReference type="Gene3D" id="1.20.1560.10">
    <property type="entry name" value="ABC transporter type 1, transmembrane domain"/>
    <property type="match status" value="1"/>
</dbReference>
<dbReference type="Pfam" id="PF00005">
    <property type="entry name" value="ABC_tran"/>
    <property type="match status" value="1"/>
</dbReference>
<dbReference type="SUPFAM" id="SSF52540">
    <property type="entry name" value="P-loop containing nucleoside triphosphate hydrolases"/>
    <property type="match status" value="1"/>
</dbReference>
<evidence type="ECO:0000256" key="6">
    <source>
        <dbReference type="ARBA" id="ARBA00022989"/>
    </source>
</evidence>
<keyword evidence="2" id="KW-0813">Transport</keyword>
<evidence type="ECO:0000256" key="1">
    <source>
        <dbReference type="ARBA" id="ARBA00004651"/>
    </source>
</evidence>
<evidence type="ECO:0000256" key="4">
    <source>
        <dbReference type="ARBA" id="ARBA00022741"/>
    </source>
</evidence>
<organism evidence="12 13">
    <name type="scientific">Aphanizomenon flos-aquae FACHB-1040</name>
    <dbReference type="NCBI Taxonomy" id="2692887"/>
    <lineage>
        <taxon>Bacteria</taxon>
        <taxon>Bacillati</taxon>
        <taxon>Cyanobacteriota</taxon>
        <taxon>Cyanophyceae</taxon>
        <taxon>Nostocales</taxon>
        <taxon>Aphanizomenonaceae</taxon>
        <taxon>Aphanizomenon</taxon>
    </lineage>
</organism>
<keyword evidence="5 12" id="KW-0067">ATP-binding</keyword>
<keyword evidence="4" id="KW-0547">Nucleotide-binding</keyword>
<dbReference type="PANTHER" id="PTHR11384">
    <property type="entry name" value="ATP-BINDING CASSETTE, SUB-FAMILY D MEMBER"/>
    <property type="match status" value="1"/>
</dbReference>
<accession>A0ABR8BUR0</accession>
<dbReference type="PANTHER" id="PTHR11384:SF59">
    <property type="entry name" value="LYSOSOMAL COBALAMIN TRANSPORTER ABCD4"/>
    <property type="match status" value="1"/>
</dbReference>
<evidence type="ECO:0000259" key="10">
    <source>
        <dbReference type="PROSITE" id="PS50893"/>
    </source>
</evidence>
<dbReference type="EMBL" id="JACJQT010000022">
    <property type="protein sequence ID" value="MBD2278668.1"/>
    <property type="molecule type" value="Genomic_DNA"/>
</dbReference>
<evidence type="ECO:0000256" key="7">
    <source>
        <dbReference type="ARBA" id="ARBA00023136"/>
    </source>
</evidence>
<evidence type="ECO:0000256" key="2">
    <source>
        <dbReference type="ARBA" id="ARBA00022448"/>
    </source>
</evidence>
<dbReference type="Proteomes" id="UP000606721">
    <property type="component" value="Unassembled WGS sequence"/>
</dbReference>
<feature type="compositionally biased region" description="Polar residues" evidence="8">
    <location>
        <begin position="646"/>
        <end position="683"/>
    </location>
</feature>
<gene>
    <name evidence="12" type="ORF">H6F99_10285</name>
</gene>
<comment type="caution">
    <text evidence="12">The sequence shown here is derived from an EMBL/GenBank/DDBJ whole genome shotgun (WGS) entry which is preliminary data.</text>
</comment>
<dbReference type="SUPFAM" id="SSF90123">
    <property type="entry name" value="ABC transporter transmembrane region"/>
    <property type="match status" value="1"/>
</dbReference>
<dbReference type="PROSITE" id="PS00211">
    <property type="entry name" value="ABC_TRANSPORTER_1"/>
    <property type="match status" value="1"/>
</dbReference>
<dbReference type="PROSITE" id="PS50929">
    <property type="entry name" value="ABC_TM1F"/>
    <property type="match status" value="1"/>
</dbReference>
<keyword evidence="13" id="KW-1185">Reference proteome</keyword>
<dbReference type="CDD" id="cd03223">
    <property type="entry name" value="ABCD_peroxisomal_ALDP"/>
    <property type="match status" value="1"/>
</dbReference>
<evidence type="ECO:0000313" key="13">
    <source>
        <dbReference type="Proteomes" id="UP000606721"/>
    </source>
</evidence>
<evidence type="ECO:0000256" key="8">
    <source>
        <dbReference type="SAM" id="MobiDB-lite"/>
    </source>
</evidence>
<dbReference type="Gene3D" id="3.40.50.300">
    <property type="entry name" value="P-loop containing nucleotide triphosphate hydrolases"/>
    <property type="match status" value="1"/>
</dbReference>
<keyword evidence="6 9" id="KW-1133">Transmembrane helix</keyword>
<dbReference type="InterPro" id="IPR003593">
    <property type="entry name" value="AAA+_ATPase"/>
</dbReference>
<dbReference type="InterPro" id="IPR011527">
    <property type="entry name" value="ABC1_TM_dom"/>
</dbReference>